<dbReference type="RefSeq" id="WP_317121177.1">
    <property type="nucleotide sequence ID" value="NZ_JAWJBA010000001.1"/>
</dbReference>
<organism evidence="1 2">
    <name type="scientific">Alkalihalophilus lindianensis</name>
    <dbReference type="NCBI Taxonomy" id="1630542"/>
    <lineage>
        <taxon>Bacteria</taxon>
        <taxon>Bacillati</taxon>
        <taxon>Bacillota</taxon>
        <taxon>Bacilli</taxon>
        <taxon>Bacillales</taxon>
        <taxon>Bacillaceae</taxon>
        <taxon>Alkalihalophilus</taxon>
    </lineage>
</organism>
<keyword evidence="2" id="KW-1185">Reference proteome</keyword>
<name>A0ABU3X7U0_9BACI</name>
<comment type="caution">
    <text evidence="1">The sequence shown here is derived from an EMBL/GenBank/DDBJ whole genome shotgun (WGS) entry which is preliminary data.</text>
</comment>
<gene>
    <name evidence="1" type="ORF">RYX56_06130</name>
</gene>
<dbReference type="EMBL" id="JAWJBA010000001">
    <property type="protein sequence ID" value="MDV2683952.1"/>
    <property type="molecule type" value="Genomic_DNA"/>
</dbReference>
<dbReference type="Proteomes" id="UP001287282">
    <property type="component" value="Unassembled WGS sequence"/>
</dbReference>
<proteinExistence type="predicted"/>
<protein>
    <recommendedName>
        <fullName evidence="3">Transposase</fullName>
    </recommendedName>
</protein>
<reference evidence="1 2" key="1">
    <citation type="submission" date="2023-10" db="EMBL/GenBank/DDBJ databases">
        <title>Screening of Alkalihalobacillus lindianensis BZ-TG-R113 and Its Alleviation of Salt Stress on Rapeseed Growth.</title>
        <authorList>
            <person name="Zhao B."/>
            <person name="Guo T."/>
        </authorList>
    </citation>
    <scope>NUCLEOTIDE SEQUENCE [LARGE SCALE GENOMIC DNA]</scope>
    <source>
        <strain evidence="1 2">BZ-TG-R113</strain>
    </source>
</reference>
<evidence type="ECO:0000313" key="1">
    <source>
        <dbReference type="EMBL" id="MDV2683952.1"/>
    </source>
</evidence>
<accession>A0ABU3X7U0</accession>
<evidence type="ECO:0008006" key="3">
    <source>
        <dbReference type="Google" id="ProtNLM"/>
    </source>
</evidence>
<evidence type="ECO:0000313" key="2">
    <source>
        <dbReference type="Proteomes" id="UP001287282"/>
    </source>
</evidence>
<sequence>MSKSTLRKFKRSKGQVKTSNNSLNEKTLFEMFNAFMTVKKSEDWSTTLYNERW</sequence>